<dbReference type="EMBL" id="ML005140">
    <property type="protein sequence ID" value="RKP19909.1"/>
    <property type="molecule type" value="Genomic_DNA"/>
</dbReference>
<keyword evidence="1" id="KW-0732">Signal</keyword>
<dbReference type="Proteomes" id="UP000281549">
    <property type="component" value="Unassembled WGS sequence"/>
</dbReference>
<dbReference type="AlphaFoldDB" id="A0A4V1J008"/>
<evidence type="ECO:0000256" key="1">
    <source>
        <dbReference type="SAM" id="SignalP"/>
    </source>
</evidence>
<evidence type="ECO:0000313" key="2">
    <source>
        <dbReference type="EMBL" id="RKP19909.1"/>
    </source>
</evidence>
<accession>A0A4V1J008</accession>
<proteinExistence type="predicted"/>
<name>A0A4V1J008_ROZAC</name>
<feature type="chain" id="PRO_5020997835" description="F-box domain-containing protein" evidence="1">
    <location>
        <begin position="16"/>
        <end position="328"/>
    </location>
</feature>
<evidence type="ECO:0008006" key="4">
    <source>
        <dbReference type="Google" id="ProtNLM"/>
    </source>
</evidence>
<reference evidence="3" key="1">
    <citation type="journal article" date="2018" name="Nat. Microbiol.">
        <title>Leveraging single-cell genomics to expand the fungal tree of life.</title>
        <authorList>
            <person name="Ahrendt S.R."/>
            <person name="Quandt C.A."/>
            <person name="Ciobanu D."/>
            <person name="Clum A."/>
            <person name="Salamov A."/>
            <person name="Andreopoulos B."/>
            <person name="Cheng J.F."/>
            <person name="Woyke T."/>
            <person name="Pelin A."/>
            <person name="Henrissat B."/>
            <person name="Reynolds N.K."/>
            <person name="Benny G.L."/>
            <person name="Smith M.E."/>
            <person name="James T.Y."/>
            <person name="Grigoriev I.V."/>
        </authorList>
    </citation>
    <scope>NUCLEOTIDE SEQUENCE [LARGE SCALE GENOMIC DNA]</scope>
    <source>
        <strain evidence="3">CSF55</strain>
    </source>
</reference>
<evidence type="ECO:0000313" key="3">
    <source>
        <dbReference type="Proteomes" id="UP000281549"/>
    </source>
</evidence>
<feature type="signal peptide" evidence="1">
    <location>
        <begin position="1"/>
        <end position="15"/>
    </location>
</feature>
<gene>
    <name evidence="2" type="ORF">ROZALSC1DRAFT_21875</name>
</gene>
<protein>
    <recommendedName>
        <fullName evidence="4">F-box domain-containing protein</fullName>
    </recommendedName>
</protein>
<sequence length="328" mass="38884">MRFHIFFCYLSVLFAAKFTDIPEEVRENISAFDCLKKEDLKNLRFTCRSFRHFPLSPVCASSLIQYYDDPKNTVTRQFLENMKFVYQRRFSNYLTSLFVFGHNHLHKDHFIHMIMQRKEKKWHKFQSITRDFKSLIDLVDGYYLNETPDFAEKFRALKYKINSDIDQLLSSKAPLDSKLMTIELLKDDIRKIKVFSVNDVNYLLFLAIYEHLEIHDSEFYENDLDIIKFFDIIKRYGHDKFLSPLANGIAFTAYATFMFTVLLKHLGPLFSSVILEGCLFWAFKFLEAKRGVLIHSNGQRFRNRVPFNERVSVVPLSDFVNPVSLPEH</sequence>
<organism evidence="2 3">
    <name type="scientific">Rozella allomycis (strain CSF55)</name>
    <dbReference type="NCBI Taxonomy" id="988480"/>
    <lineage>
        <taxon>Eukaryota</taxon>
        <taxon>Fungi</taxon>
        <taxon>Fungi incertae sedis</taxon>
        <taxon>Cryptomycota</taxon>
        <taxon>Cryptomycota incertae sedis</taxon>
        <taxon>Rozella</taxon>
    </lineage>
</organism>